<protein>
    <submittedName>
        <fullName evidence="1">Uncharacterized protein</fullName>
    </submittedName>
</protein>
<dbReference type="Proteomes" id="UP000240532">
    <property type="component" value="Segment"/>
</dbReference>
<proteinExistence type="predicted"/>
<reference evidence="1 2" key="1">
    <citation type="submission" date="2017-10" db="EMBL/GenBank/DDBJ databases">
        <authorList>
            <person name="Wallace C.M."/>
            <person name="Araujo I.V."/>
            <person name="Knowles D.M."/>
            <person name="Gentleman M.R."/>
            <person name="Carpenter B.S."/>
            <person name="Collins S.F."/>
            <person name="O'Neill W.B."/>
            <person name="Benjamin L.P."/>
            <person name="Glaser A.E."/>
            <person name="Habdas M.E."/>
            <person name="Crisci M.K."/>
            <person name="Schulingkamp K.E."/>
            <person name="Hartwell M.C."/>
            <person name="Williams K.C."/>
            <person name="Lee-Soety J.Y."/>
            <person name="Stoner T.H."/>
            <person name="Garlena R.A."/>
            <person name="Russell D.A."/>
            <person name="Pope W.H."/>
            <person name="Jacobs-Sera D."/>
            <person name="Hatfull G.F."/>
        </authorList>
    </citation>
    <scope>NUCLEOTIDE SEQUENCE [LARGE SCALE GENOMIC DNA]</scope>
</reference>
<evidence type="ECO:0000313" key="1">
    <source>
        <dbReference type="EMBL" id="ATW58772.1"/>
    </source>
</evidence>
<gene>
    <name evidence="1" type="ORF">PHIRE_URLA_58</name>
</gene>
<name>A0A2H4P968_9CAUD</name>
<sequence length="106" mass="12046">MTINPAQPLWDPEPVLGQTYHPFVTQLVQQLAERRAALEEELCQRAKETGYGVMIIEDFPGQPLASLGMVHWSVPRETIHIHKWGPHIMSILGEHGVRIVRDKIGF</sequence>
<organism evidence="1 2">
    <name type="scientific">Arthrobacter phage Urla</name>
    <dbReference type="NCBI Taxonomy" id="2047867"/>
    <lineage>
        <taxon>Viruses</taxon>
        <taxon>Duplodnaviria</taxon>
        <taxon>Heunggongvirae</taxon>
        <taxon>Uroviricota</taxon>
        <taxon>Caudoviricetes</taxon>
        <taxon>Korravirus</taxon>
        <taxon>Korravirus urla</taxon>
    </lineage>
</organism>
<keyword evidence="2" id="KW-1185">Reference proteome</keyword>
<dbReference type="EMBL" id="MG198779">
    <property type="protein sequence ID" value="ATW58772.1"/>
    <property type="molecule type" value="Genomic_DNA"/>
</dbReference>
<evidence type="ECO:0000313" key="2">
    <source>
        <dbReference type="Proteomes" id="UP000240532"/>
    </source>
</evidence>
<accession>A0A2H4P968</accession>